<proteinExistence type="predicted"/>
<evidence type="ECO:0000256" key="1">
    <source>
        <dbReference type="SAM" id="MobiDB-lite"/>
    </source>
</evidence>
<reference evidence="2" key="1">
    <citation type="submission" date="2020-05" db="EMBL/GenBank/DDBJ databases">
        <title>WGS assembly of Panicum virgatum.</title>
        <authorList>
            <person name="Lovell J.T."/>
            <person name="Jenkins J."/>
            <person name="Shu S."/>
            <person name="Juenger T.E."/>
            <person name="Schmutz J."/>
        </authorList>
    </citation>
    <scope>NUCLEOTIDE SEQUENCE</scope>
    <source>
        <strain evidence="2">AP13</strain>
    </source>
</reference>
<feature type="compositionally biased region" description="Pro residues" evidence="1">
    <location>
        <begin position="68"/>
        <end position="78"/>
    </location>
</feature>
<feature type="region of interest" description="Disordered" evidence="1">
    <location>
        <begin position="90"/>
        <end position="109"/>
    </location>
</feature>
<sequence>MRHRVVPPPGHPHRRERHPAPRRRQHGRPRRLEAPLHPAPDGAAGPALPALPPAAVPAAAQLPHPRPHPAPRGPPRPHGPVVRVRAPHRRALPQRLHPVLHPGGHRHLRRRAELPRRRVAGARLAPQRDRRLPARPAPLLRLPGRARAAVRAPLPQRK</sequence>
<accession>A0A8T0MSP9</accession>
<name>A0A8T0MSP9_PANVG</name>
<comment type="caution">
    <text evidence="2">The sequence shown here is derived from an EMBL/GenBank/DDBJ whole genome shotgun (WGS) entry which is preliminary data.</text>
</comment>
<gene>
    <name evidence="2" type="ORF">PVAP13_9NG333073</name>
</gene>
<dbReference type="AlphaFoldDB" id="A0A8T0MSP9"/>
<dbReference type="EMBL" id="CM029054">
    <property type="protein sequence ID" value="KAG2537796.1"/>
    <property type="molecule type" value="Genomic_DNA"/>
</dbReference>
<feature type="region of interest" description="Disordered" evidence="1">
    <location>
        <begin position="1"/>
        <end position="82"/>
    </location>
</feature>
<feature type="compositionally biased region" description="Low complexity" evidence="1">
    <location>
        <begin position="35"/>
        <end position="48"/>
    </location>
</feature>
<protein>
    <submittedName>
        <fullName evidence="2">Uncharacterized protein</fullName>
    </submittedName>
</protein>
<evidence type="ECO:0000313" key="2">
    <source>
        <dbReference type="EMBL" id="KAG2537796.1"/>
    </source>
</evidence>
<feature type="compositionally biased region" description="Basic residues" evidence="1">
    <location>
        <begin position="1"/>
        <end position="29"/>
    </location>
</feature>
<evidence type="ECO:0000313" key="3">
    <source>
        <dbReference type="Proteomes" id="UP000823388"/>
    </source>
</evidence>
<dbReference type="Proteomes" id="UP000823388">
    <property type="component" value="Chromosome 9N"/>
</dbReference>
<organism evidence="2 3">
    <name type="scientific">Panicum virgatum</name>
    <name type="common">Blackwell switchgrass</name>
    <dbReference type="NCBI Taxonomy" id="38727"/>
    <lineage>
        <taxon>Eukaryota</taxon>
        <taxon>Viridiplantae</taxon>
        <taxon>Streptophyta</taxon>
        <taxon>Embryophyta</taxon>
        <taxon>Tracheophyta</taxon>
        <taxon>Spermatophyta</taxon>
        <taxon>Magnoliopsida</taxon>
        <taxon>Liliopsida</taxon>
        <taxon>Poales</taxon>
        <taxon>Poaceae</taxon>
        <taxon>PACMAD clade</taxon>
        <taxon>Panicoideae</taxon>
        <taxon>Panicodae</taxon>
        <taxon>Paniceae</taxon>
        <taxon>Panicinae</taxon>
        <taxon>Panicum</taxon>
        <taxon>Panicum sect. Hiantes</taxon>
    </lineage>
</organism>
<feature type="region of interest" description="Disordered" evidence="1">
    <location>
        <begin position="118"/>
        <end position="137"/>
    </location>
</feature>
<keyword evidence="3" id="KW-1185">Reference proteome</keyword>